<dbReference type="PANTHER" id="PTHR10587:SF133">
    <property type="entry name" value="CHITIN DEACETYLASE 1-RELATED"/>
    <property type="match status" value="1"/>
</dbReference>
<evidence type="ECO:0000313" key="5">
    <source>
        <dbReference type="EMBL" id="EAY29596.1"/>
    </source>
</evidence>
<dbReference type="Pfam" id="PF01522">
    <property type="entry name" value="Polysacc_deac_1"/>
    <property type="match status" value="1"/>
</dbReference>
<dbReference type="Gene3D" id="3.20.20.370">
    <property type="entry name" value="Glycoside hydrolase/deacetylase"/>
    <property type="match status" value="1"/>
</dbReference>
<keyword evidence="1" id="KW-0479">Metal-binding</keyword>
<evidence type="ECO:0000256" key="3">
    <source>
        <dbReference type="SAM" id="Phobius"/>
    </source>
</evidence>
<comment type="caution">
    <text evidence="5">The sequence shown here is derived from an EMBL/GenBank/DDBJ whole genome shotgun (WGS) entry which is preliminary data.</text>
</comment>
<evidence type="ECO:0000256" key="2">
    <source>
        <dbReference type="ARBA" id="ARBA00022801"/>
    </source>
</evidence>
<evidence type="ECO:0000256" key="1">
    <source>
        <dbReference type="ARBA" id="ARBA00022723"/>
    </source>
</evidence>
<keyword evidence="3" id="KW-0812">Transmembrane</keyword>
<keyword evidence="6" id="KW-1185">Reference proteome</keyword>
<dbReference type="GO" id="GO:0046872">
    <property type="term" value="F:metal ion binding"/>
    <property type="evidence" value="ECO:0007669"/>
    <property type="project" value="UniProtKB-KW"/>
</dbReference>
<dbReference type="InterPro" id="IPR050248">
    <property type="entry name" value="Polysacc_deacetylase_ArnD"/>
</dbReference>
<dbReference type="GO" id="GO:0005975">
    <property type="term" value="P:carbohydrate metabolic process"/>
    <property type="evidence" value="ECO:0007669"/>
    <property type="project" value="InterPro"/>
</dbReference>
<keyword evidence="3" id="KW-0472">Membrane</keyword>
<evidence type="ECO:0000313" key="6">
    <source>
        <dbReference type="Proteomes" id="UP000004095"/>
    </source>
</evidence>
<keyword evidence="3" id="KW-1133">Transmembrane helix</keyword>
<evidence type="ECO:0000259" key="4">
    <source>
        <dbReference type="PROSITE" id="PS51677"/>
    </source>
</evidence>
<dbReference type="GO" id="GO:0016020">
    <property type="term" value="C:membrane"/>
    <property type="evidence" value="ECO:0007669"/>
    <property type="project" value="TreeGrafter"/>
</dbReference>
<dbReference type="EMBL" id="AAWS01000010">
    <property type="protein sequence ID" value="EAY29596.1"/>
    <property type="molecule type" value="Genomic_DNA"/>
</dbReference>
<dbReference type="CDD" id="cd10917">
    <property type="entry name" value="CE4_NodB_like_6s_7s"/>
    <property type="match status" value="1"/>
</dbReference>
<dbReference type="GO" id="GO:0016810">
    <property type="term" value="F:hydrolase activity, acting on carbon-nitrogen (but not peptide) bonds"/>
    <property type="evidence" value="ECO:0007669"/>
    <property type="project" value="InterPro"/>
</dbReference>
<organism evidence="5 6">
    <name type="scientific">Microscilla marina ATCC 23134</name>
    <dbReference type="NCBI Taxonomy" id="313606"/>
    <lineage>
        <taxon>Bacteria</taxon>
        <taxon>Pseudomonadati</taxon>
        <taxon>Bacteroidota</taxon>
        <taxon>Cytophagia</taxon>
        <taxon>Cytophagales</taxon>
        <taxon>Microscillaceae</taxon>
        <taxon>Microscilla</taxon>
    </lineage>
</organism>
<accession>A1ZJ60</accession>
<protein>
    <submittedName>
        <fullName evidence="5">Polysaccharide deacetylase family protein</fullName>
    </submittedName>
</protein>
<reference evidence="5 6" key="1">
    <citation type="submission" date="2007-01" db="EMBL/GenBank/DDBJ databases">
        <authorList>
            <person name="Haygood M."/>
            <person name="Podell S."/>
            <person name="Anderson C."/>
            <person name="Hopkinson B."/>
            <person name="Roe K."/>
            <person name="Barbeau K."/>
            <person name="Gaasterland T."/>
            <person name="Ferriera S."/>
            <person name="Johnson J."/>
            <person name="Kravitz S."/>
            <person name="Beeson K."/>
            <person name="Sutton G."/>
            <person name="Rogers Y.-H."/>
            <person name="Friedman R."/>
            <person name="Frazier M."/>
            <person name="Venter J.C."/>
        </authorList>
    </citation>
    <scope>NUCLEOTIDE SEQUENCE [LARGE SCALE GENOMIC DNA]</scope>
    <source>
        <strain evidence="5 6">ATCC 23134</strain>
    </source>
</reference>
<keyword evidence="2" id="KW-0378">Hydrolase</keyword>
<dbReference type="PANTHER" id="PTHR10587">
    <property type="entry name" value="GLYCOSYL TRANSFERASE-RELATED"/>
    <property type="match status" value="1"/>
</dbReference>
<sequence>MVVSLIFIILIGMKTAKRRLLISMIVGLNLFNATVIYKLWWAELQQVKNTKKKKSTQPTKVKSHLATDTAIRAQVFMPIKGRSYKLSTVAMQKLQDYRIRQRKLAMRYPGLIFFNGDTAKKEVALTFDDGPDGQITLQVLKVLAKYKVKGSFFFVGNYVQKYPQIARQAYKQGHLILNHSHTHQSYINKSKQWIKQDLLAAENAIAQAIGRRPAMFRPPYGDIDSVIIGEVHANKYKGIIWSYDTLDWTGIVKDSIAQGVKSGIRSGEIVLMHSRQGTMPTAQALPDIIMYLQDAGYAIVSLDKMLKVKAYK</sequence>
<dbReference type="InterPro" id="IPR011330">
    <property type="entry name" value="Glyco_hydro/deAcase_b/a-brl"/>
</dbReference>
<dbReference type="PROSITE" id="PS51677">
    <property type="entry name" value="NODB"/>
    <property type="match status" value="1"/>
</dbReference>
<proteinExistence type="predicted"/>
<feature type="domain" description="NodB homology" evidence="4">
    <location>
        <begin position="121"/>
        <end position="300"/>
    </location>
</feature>
<dbReference type="eggNOG" id="COG0726">
    <property type="taxonomic scope" value="Bacteria"/>
</dbReference>
<gene>
    <name evidence="5" type="ORF">M23134_00480</name>
</gene>
<dbReference type="SUPFAM" id="SSF88713">
    <property type="entry name" value="Glycoside hydrolase/deacetylase"/>
    <property type="match status" value="1"/>
</dbReference>
<dbReference type="InterPro" id="IPR002509">
    <property type="entry name" value="NODB_dom"/>
</dbReference>
<dbReference type="Proteomes" id="UP000004095">
    <property type="component" value="Unassembled WGS sequence"/>
</dbReference>
<name>A1ZJ60_MICM2</name>
<dbReference type="AlphaFoldDB" id="A1ZJ60"/>
<feature type="transmembrane region" description="Helical" evidence="3">
    <location>
        <begin position="20"/>
        <end position="41"/>
    </location>
</feature>